<gene>
    <name evidence="7" type="ORF">BCR43DRAFT_445299</name>
</gene>
<evidence type="ECO:0000256" key="3">
    <source>
        <dbReference type="ARBA" id="ARBA00022753"/>
    </source>
</evidence>
<evidence type="ECO:0000256" key="1">
    <source>
        <dbReference type="ARBA" id="ARBA00004177"/>
    </source>
</evidence>
<protein>
    <recommendedName>
        <fullName evidence="4">Vacuolar-sorting protein SNF7</fullName>
    </recommendedName>
    <alternativeName>
        <fullName evidence="5">Vacuolar protein-sorting-associated protein 32</fullName>
    </alternativeName>
</protein>
<organism evidence="7 8">
    <name type="scientific">Syncephalastrum racemosum</name>
    <name type="common">Filamentous fungus</name>
    <dbReference type="NCBI Taxonomy" id="13706"/>
    <lineage>
        <taxon>Eukaryota</taxon>
        <taxon>Fungi</taxon>
        <taxon>Fungi incertae sedis</taxon>
        <taxon>Mucoromycota</taxon>
        <taxon>Mucoromycotina</taxon>
        <taxon>Mucoromycetes</taxon>
        <taxon>Mucorales</taxon>
        <taxon>Syncephalastraceae</taxon>
        <taxon>Syncephalastrum</taxon>
    </lineage>
</organism>
<comment type="caution">
    <text evidence="7">The sequence shown here is derived from an EMBL/GenBank/DDBJ whole genome shotgun (WGS) entry which is preliminary data.</text>
</comment>
<keyword evidence="8" id="KW-1185">Reference proteome</keyword>
<evidence type="ECO:0000256" key="4">
    <source>
        <dbReference type="ARBA" id="ARBA00040017"/>
    </source>
</evidence>
<dbReference type="EMBL" id="MCGN01000010">
    <property type="protein sequence ID" value="ORY92157.1"/>
    <property type="molecule type" value="Genomic_DNA"/>
</dbReference>
<dbReference type="Pfam" id="PF03357">
    <property type="entry name" value="Snf7"/>
    <property type="match status" value="1"/>
</dbReference>
<dbReference type="PANTHER" id="PTHR22761">
    <property type="entry name" value="CHARGED MULTIVESICULAR BODY PROTEIN"/>
    <property type="match status" value="1"/>
</dbReference>
<comment type="subcellular location">
    <subcellularLocation>
        <location evidence="1">Endosome</location>
    </subcellularLocation>
</comment>
<name>A0A1X2H2W8_SYNRA</name>
<dbReference type="GO" id="GO:0032511">
    <property type="term" value="P:late endosome to vacuole transport via multivesicular body sorting pathway"/>
    <property type="evidence" value="ECO:0007669"/>
    <property type="project" value="TreeGrafter"/>
</dbReference>
<dbReference type="GO" id="GO:0009898">
    <property type="term" value="C:cytoplasmic side of plasma membrane"/>
    <property type="evidence" value="ECO:0007669"/>
    <property type="project" value="TreeGrafter"/>
</dbReference>
<dbReference type="GO" id="GO:0000815">
    <property type="term" value="C:ESCRT III complex"/>
    <property type="evidence" value="ECO:0007669"/>
    <property type="project" value="TreeGrafter"/>
</dbReference>
<dbReference type="OrthoDB" id="10250120at2759"/>
<dbReference type="Proteomes" id="UP000242180">
    <property type="component" value="Unassembled WGS sequence"/>
</dbReference>
<sequence length="323" mass="36914">MQTVKEIARHVLQHHYEKPISSRTDHLLTFSDFRARYCHYKNTLLTDQDIWLVIRYLHRNAGVAIADDEKSSGSPYMIVKFPESNETESAKAEITMHDKTLVKLRYTSEVLNIQVDKLQSRLEEFAKISQIQNAQGHRPQALYALKRKKHLETLLHQRLQSLETMEAMLLKFESSLNDMQLVEAFNMGADALRSILKDNNITVEMVDATMVKLGDVMEDQREVETALSQGMEDVNQTQFPIDEDELENELRELDEKEAQMKELPSRQESVSAPPPAHSESELARLNALMASVGQSAEPPRHSPNQSPDRERRHSAGAQLEPAM</sequence>
<evidence type="ECO:0000313" key="7">
    <source>
        <dbReference type="EMBL" id="ORY92157.1"/>
    </source>
</evidence>
<evidence type="ECO:0000256" key="5">
    <source>
        <dbReference type="ARBA" id="ARBA00042586"/>
    </source>
</evidence>
<evidence type="ECO:0000256" key="2">
    <source>
        <dbReference type="ARBA" id="ARBA00006190"/>
    </source>
</evidence>
<accession>A0A1X2H2W8</accession>
<dbReference type="InterPro" id="IPR005024">
    <property type="entry name" value="Snf7_fam"/>
</dbReference>
<dbReference type="AlphaFoldDB" id="A0A1X2H2W8"/>
<evidence type="ECO:0000313" key="8">
    <source>
        <dbReference type="Proteomes" id="UP000242180"/>
    </source>
</evidence>
<reference evidence="7 8" key="1">
    <citation type="submission" date="2016-07" db="EMBL/GenBank/DDBJ databases">
        <title>Pervasive Adenine N6-methylation of Active Genes in Fungi.</title>
        <authorList>
            <consortium name="DOE Joint Genome Institute"/>
            <person name="Mondo S.J."/>
            <person name="Dannebaum R.O."/>
            <person name="Kuo R.C."/>
            <person name="Labutti K."/>
            <person name="Haridas S."/>
            <person name="Kuo A."/>
            <person name="Salamov A."/>
            <person name="Ahrendt S.R."/>
            <person name="Lipzen A."/>
            <person name="Sullivan W."/>
            <person name="Andreopoulos W.B."/>
            <person name="Clum A."/>
            <person name="Lindquist E."/>
            <person name="Daum C."/>
            <person name="Ramamoorthy G.K."/>
            <person name="Gryganskyi A."/>
            <person name="Culley D."/>
            <person name="Magnuson J.K."/>
            <person name="James T.Y."/>
            <person name="O'Malley M.A."/>
            <person name="Stajich J.E."/>
            <person name="Spatafora J.W."/>
            <person name="Visel A."/>
            <person name="Grigoriev I.V."/>
        </authorList>
    </citation>
    <scope>NUCLEOTIDE SEQUENCE [LARGE SCALE GENOMIC DNA]</scope>
    <source>
        <strain evidence="7 8">NRRL 2496</strain>
    </source>
</reference>
<dbReference type="GO" id="GO:0005771">
    <property type="term" value="C:multivesicular body"/>
    <property type="evidence" value="ECO:0007669"/>
    <property type="project" value="TreeGrafter"/>
</dbReference>
<evidence type="ECO:0000256" key="6">
    <source>
        <dbReference type="SAM" id="MobiDB-lite"/>
    </source>
</evidence>
<feature type="region of interest" description="Disordered" evidence="6">
    <location>
        <begin position="257"/>
        <end position="323"/>
    </location>
</feature>
<comment type="similarity">
    <text evidence="2">Belongs to the SNF7 family.</text>
</comment>
<proteinExistence type="inferred from homology"/>
<keyword evidence="3" id="KW-0967">Endosome</keyword>
<dbReference type="OMA" id="WRHAKTL"/>
<dbReference type="STRING" id="13706.A0A1X2H2W8"/>
<dbReference type="PANTHER" id="PTHR22761:SF10">
    <property type="entry name" value="GH13992P"/>
    <property type="match status" value="1"/>
</dbReference>
<dbReference type="InParanoid" id="A0A1X2H2W8"/>
<dbReference type="GO" id="GO:0006900">
    <property type="term" value="P:vesicle budding from membrane"/>
    <property type="evidence" value="ECO:0007669"/>
    <property type="project" value="TreeGrafter"/>
</dbReference>